<feature type="transmembrane region" description="Helical" evidence="2">
    <location>
        <begin position="12"/>
        <end position="36"/>
    </location>
</feature>
<evidence type="ECO:0000313" key="3">
    <source>
        <dbReference type="EMBL" id="KAL0953393.1"/>
    </source>
</evidence>
<accession>A0ABR3JDA8</accession>
<proteinExistence type="predicted"/>
<feature type="transmembrane region" description="Helical" evidence="2">
    <location>
        <begin position="163"/>
        <end position="185"/>
    </location>
</feature>
<dbReference type="Proteomes" id="UP001556367">
    <property type="component" value="Unassembled WGS sequence"/>
</dbReference>
<keyword evidence="2" id="KW-0472">Membrane</keyword>
<evidence type="ECO:0000256" key="2">
    <source>
        <dbReference type="SAM" id="Phobius"/>
    </source>
</evidence>
<reference evidence="4" key="1">
    <citation type="submission" date="2024-06" db="EMBL/GenBank/DDBJ databases">
        <title>Multi-omics analyses provide insights into the biosynthesis of the anticancer antibiotic pleurotin in Hohenbuehelia grisea.</title>
        <authorList>
            <person name="Weaver J.A."/>
            <person name="Alberti F."/>
        </authorList>
    </citation>
    <scope>NUCLEOTIDE SEQUENCE [LARGE SCALE GENOMIC DNA]</scope>
    <source>
        <strain evidence="4">T-177</strain>
    </source>
</reference>
<keyword evidence="2" id="KW-0812">Transmembrane</keyword>
<feature type="transmembrane region" description="Helical" evidence="2">
    <location>
        <begin position="56"/>
        <end position="76"/>
    </location>
</feature>
<feature type="compositionally biased region" description="Polar residues" evidence="1">
    <location>
        <begin position="285"/>
        <end position="304"/>
    </location>
</feature>
<dbReference type="PANTHER" id="PTHR28077:SF1">
    <property type="entry name" value="INOSITOL PHOSPHORYLCERAMIDE SYNTHASE REGULATORY SUBUNIT KEI1"/>
    <property type="match status" value="1"/>
</dbReference>
<dbReference type="PANTHER" id="PTHR28077">
    <property type="entry name" value="INOSITOL PHOSPHORYLCERAMIDE SYNTHASE REGULATORY SUBUNIT KEI1"/>
    <property type="match status" value="1"/>
</dbReference>
<evidence type="ECO:0008006" key="5">
    <source>
        <dbReference type="Google" id="ProtNLM"/>
    </source>
</evidence>
<feature type="transmembrane region" description="Helical" evidence="2">
    <location>
        <begin position="88"/>
        <end position="115"/>
    </location>
</feature>
<dbReference type="InterPro" id="IPR013862">
    <property type="entry name" value="Kei1"/>
</dbReference>
<name>A0ABR3JDA8_9AGAR</name>
<dbReference type="Pfam" id="PF08552">
    <property type="entry name" value="Kei1"/>
    <property type="match status" value="1"/>
</dbReference>
<protein>
    <recommendedName>
        <fullName evidence="5">DUF1753-domain-containing protein</fullName>
    </recommendedName>
</protein>
<sequence length="317" mass="34934">MKLTLRPEWRLWPFGSFLGLVDLKAGVTLALLFALFNKVAGVYGLIAMMTGAGGSFAQISLYVYSVVALLALGWGLKAVKEEDPKRTLYFAHLFFADHVFSTAWTVYFAVVWWVYTPHDGRRQANSEAQKKMMEGGITGGHVMTDEEREAAAMMIWNHEKGTAAAVIAVSWLCKIYLALLIYSYAVHLRKGSYRSLPLSRSAVAPSMSTDPSYLPEEDDEEIGLYRAPLHTPTGNSISSFAELANAPDRSRRIKSGSSLGRSASILRKDEETPEEVLFDEVELASSRSQSKMGTDDSAVSISSQEETKPYAAARGRV</sequence>
<comment type="caution">
    <text evidence="3">The sequence shown here is derived from an EMBL/GenBank/DDBJ whole genome shotgun (WGS) entry which is preliminary data.</text>
</comment>
<gene>
    <name evidence="3" type="ORF">HGRIS_004632</name>
</gene>
<dbReference type="EMBL" id="JASNQZ010000008">
    <property type="protein sequence ID" value="KAL0953393.1"/>
    <property type="molecule type" value="Genomic_DNA"/>
</dbReference>
<evidence type="ECO:0000313" key="4">
    <source>
        <dbReference type="Proteomes" id="UP001556367"/>
    </source>
</evidence>
<evidence type="ECO:0000256" key="1">
    <source>
        <dbReference type="SAM" id="MobiDB-lite"/>
    </source>
</evidence>
<keyword evidence="2" id="KW-1133">Transmembrane helix</keyword>
<organism evidence="3 4">
    <name type="scientific">Hohenbuehelia grisea</name>
    <dbReference type="NCBI Taxonomy" id="104357"/>
    <lineage>
        <taxon>Eukaryota</taxon>
        <taxon>Fungi</taxon>
        <taxon>Dikarya</taxon>
        <taxon>Basidiomycota</taxon>
        <taxon>Agaricomycotina</taxon>
        <taxon>Agaricomycetes</taxon>
        <taxon>Agaricomycetidae</taxon>
        <taxon>Agaricales</taxon>
        <taxon>Pleurotineae</taxon>
        <taxon>Pleurotaceae</taxon>
        <taxon>Hohenbuehelia</taxon>
    </lineage>
</organism>
<keyword evidence="4" id="KW-1185">Reference proteome</keyword>
<feature type="region of interest" description="Disordered" evidence="1">
    <location>
        <begin position="282"/>
        <end position="317"/>
    </location>
</feature>